<dbReference type="SMART" id="SM00382">
    <property type="entry name" value="AAA"/>
    <property type="match status" value="1"/>
</dbReference>
<name>A0ABS7JCU0_9SPHN</name>
<dbReference type="PROSITE" id="PS50893">
    <property type="entry name" value="ABC_TRANSPORTER_2"/>
    <property type="match status" value="1"/>
</dbReference>
<dbReference type="InterPro" id="IPR003439">
    <property type="entry name" value="ABC_transporter-like_ATP-bd"/>
</dbReference>
<accession>A0ABS7JCU0</accession>
<dbReference type="SUPFAM" id="SSF52540">
    <property type="entry name" value="P-loop containing nucleoside triphosphate hydrolases"/>
    <property type="match status" value="1"/>
</dbReference>
<gene>
    <name evidence="6" type="ORF">K3174_14000</name>
</gene>
<organism evidence="6 7">
    <name type="scientific">Qipengyuania qiaonensis</name>
    <dbReference type="NCBI Taxonomy" id="2867240"/>
    <lineage>
        <taxon>Bacteria</taxon>
        <taxon>Pseudomonadati</taxon>
        <taxon>Pseudomonadota</taxon>
        <taxon>Alphaproteobacteria</taxon>
        <taxon>Sphingomonadales</taxon>
        <taxon>Erythrobacteraceae</taxon>
        <taxon>Qipengyuania</taxon>
    </lineage>
</organism>
<dbReference type="PANTHER" id="PTHR46743">
    <property type="entry name" value="TEICHOIC ACIDS EXPORT ATP-BINDING PROTEIN TAGH"/>
    <property type="match status" value="1"/>
</dbReference>
<evidence type="ECO:0000256" key="1">
    <source>
        <dbReference type="ARBA" id="ARBA00005417"/>
    </source>
</evidence>
<keyword evidence="2" id="KW-0813">Transport</keyword>
<feature type="domain" description="ABC transporter" evidence="5">
    <location>
        <begin position="30"/>
        <end position="249"/>
    </location>
</feature>
<comment type="similarity">
    <text evidence="1">Belongs to the ABC transporter superfamily.</text>
</comment>
<dbReference type="Pfam" id="PF14524">
    <property type="entry name" value="Wzt_C"/>
    <property type="match status" value="1"/>
</dbReference>
<dbReference type="Gene3D" id="3.40.50.300">
    <property type="entry name" value="P-loop containing nucleotide triphosphate hydrolases"/>
    <property type="match status" value="1"/>
</dbReference>
<evidence type="ECO:0000313" key="6">
    <source>
        <dbReference type="EMBL" id="MBX7483644.1"/>
    </source>
</evidence>
<dbReference type="InterPro" id="IPR015860">
    <property type="entry name" value="ABC_transpr_TagH-like"/>
</dbReference>
<evidence type="ECO:0000256" key="2">
    <source>
        <dbReference type="ARBA" id="ARBA00022448"/>
    </source>
</evidence>
<comment type="caution">
    <text evidence="6">The sequence shown here is derived from an EMBL/GenBank/DDBJ whole genome shotgun (WGS) entry which is preliminary data.</text>
</comment>
<dbReference type="InterPro" id="IPR029439">
    <property type="entry name" value="Wzt_C"/>
</dbReference>
<evidence type="ECO:0000313" key="7">
    <source>
        <dbReference type="Proteomes" id="UP000755104"/>
    </source>
</evidence>
<protein>
    <submittedName>
        <fullName evidence="6">ABC transporter ATP-binding protein</fullName>
    </submittedName>
</protein>
<proteinExistence type="inferred from homology"/>
<evidence type="ECO:0000256" key="3">
    <source>
        <dbReference type="ARBA" id="ARBA00022741"/>
    </source>
</evidence>
<dbReference type="EMBL" id="JAIGNO010000011">
    <property type="protein sequence ID" value="MBX7483644.1"/>
    <property type="molecule type" value="Genomic_DNA"/>
</dbReference>
<evidence type="ECO:0000256" key="4">
    <source>
        <dbReference type="ARBA" id="ARBA00022840"/>
    </source>
</evidence>
<evidence type="ECO:0000259" key="5">
    <source>
        <dbReference type="PROSITE" id="PS50893"/>
    </source>
</evidence>
<dbReference type="PANTHER" id="PTHR46743:SF2">
    <property type="entry name" value="TEICHOIC ACIDS EXPORT ATP-BINDING PROTEIN TAGH"/>
    <property type="match status" value="1"/>
</dbReference>
<dbReference type="Proteomes" id="UP000755104">
    <property type="component" value="Unassembled WGS sequence"/>
</dbReference>
<keyword evidence="7" id="KW-1185">Reference proteome</keyword>
<dbReference type="CDD" id="cd03220">
    <property type="entry name" value="ABC_KpsT_Wzt"/>
    <property type="match status" value="1"/>
</dbReference>
<dbReference type="InterPro" id="IPR003593">
    <property type="entry name" value="AAA+_ATPase"/>
</dbReference>
<keyword evidence="4 6" id="KW-0067">ATP-binding</keyword>
<dbReference type="InterPro" id="IPR027417">
    <property type="entry name" value="P-loop_NTPase"/>
</dbReference>
<sequence>MGGHVSAEGLGKLFRRYDPHRPRSLRRLLTQPPRLPRRAERFWALRDIGFSVASGEMLGIVGRNGSGKSTLLRLLGKVLRPDAGTLHTSGRIGGLLDLNVGMHDELSGRDNVLIGSVIAGLTKREAERRMDAIVAFGQLEDYIDAPVRTYSSGMRLRLGFSTAIHAAPDVLLIDEVLSVGDMAFQAQCYERIRELRAKGMAIILVTHDMSQVEQLCDRALWLDGGSTVVDGTPEVVIGEYEARMQARTRDKTPQALPDRQLPGGIELRAGENRFGSQELAIARVSIQDANGAERSVFQVGEAITVHIEMQGEGKESPIVSLALSPMQDDGEPAILDINTKMDEVALPRERLRNVRLELDRLDLSPGEYAVSIGLHDQNWDYAYDYHWRAYPIKIEGAAKTSAVLNPPRRWVLD</sequence>
<dbReference type="RefSeq" id="WP_221559657.1">
    <property type="nucleotide sequence ID" value="NZ_JAIGNO010000011.1"/>
</dbReference>
<keyword evidence="3" id="KW-0547">Nucleotide-binding</keyword>
<dbReference type="Pfam" id="PF00005">
    <property type="entry name" value="ABC_tran"/>
    <property type="match status" value="1"/>
</dbReference>
<dbReference type="GO" id="GO:0005524">
    <property type="term" value="F:ATP binding"/>
    <property type="evidence" value="ECO:0007669"/>
    <property type="project" value="UniProtKB-KW"/>
</dbReference>
<dbReference type="Gene3D" id="2.70.50.60">
    <property type="entry name" value="abc- transporter (atp binding component) like domain"/>
    <property type="match status" value="1"/>
</dbReference>
<reference evidence="6 7" key="1">
    <citation type="submission" date="2021-08" db="EMBL/GenBank/DDBJ databases">
        <title>Comparative Genomics Analysis of the Genus Qipengyuania Reveals Extensive Genetic Diversity and Metabolic Versatility, Including the Description of Fifteen Novel Species.</title>
        <authorList>
            <person name="Liu Y."/>
        </authorList>
    </citation>
    <scope>NUCLEOTIDE SEQUENCE [LARGE SCALE GENOMIC DNA]</scope>
    <source>
        <strain evidence="6 7">6D47A</strain>
    </source>
</reference>
<dbReference type="InterPro" id="IPR050683">
    <property type="entry name" value="Bact_Polysacc_Export_ATP-bd"/>
</dbReference>
<dbReference type="CDD" id="cd10147">
    <property type="entry name" value="Wzt_C-like"/>
    <property type="match status" value="1"/>
</dbReference>